<dbReference type="RefSeq" id="WP_073385643.1">
    <property type="nucleotide sequence ID" value="NZ_FQVU01000001.1"/>
</dbReference>
<name>A0A1M5DHE7_9ACTN</name>
<dbReference type="InterPro" id="IPR006139">
    <property type="entry name" value="D-isomer_2_OHA_DH_cat_dom"/>
</dbReference>
<dbReference type="PROSITE" id="PS00065">
    <property type="entry name" value="D_2_HYDROXYACID_DH_1"/>
    <property type="match status" value="1"/>
</dbReference>
<dbReference type="Gene3D" id="3.40.50.720">
    <property type="entry name" value="NAD(P)-binding Rossmann-like Domain"/>
    <property type="match status" value="2"/>
</dbReference>
<dbReference type="PANTHER" id="PTHR42789">
    <property type="entry name" value="D-ISOMER SPECIFIC 2-HYDROXYACID DEHYDROGENASE FAMILY PROTEIN (AFU_ORTHOLOGUE AFUA_6G10090)"/>
    <property type="match status" value="1"/>
</dbReference>
<dbReference type="FunFam" id="3.40.50.720:FF:000203">
    <property type="entry name" value="D-3-phosphoglycerate dehydrogenase (SerA)"/>
    <property type="match status" value="1"/>
</dbReference>
<dbReference type="InterPro" id="IPR029753">
    <property type="entry name" value="D-isomer_DH_CS"/>
</dbReference>
<dbReference type="GO" id="GO:0051287">
    <property type="term" value="F:NAD binding"/>
    <property type="evidence" value="ECO:0007669"/>
    <property type="project" value="InterPro"/>
</dbReference>
<dbReference type="Pfam" id="PF02826">
    <property type="entry name" value="2-Hacid_dh_C"/>
    <property type="match status" value="1"/>
</dbReference>
<dbReference type="SUPFAM" id="SSF52283">
    <property type="entry name" value="Formate/glycerate dehydrogenase catalytic domain-like"/>
    <property type="match status" value="1"/>
</dbReference>
<reference evidence="8 9" key="1">
    <citation type="submission" date="2016-11" db="EMBL/GenBank/DDBJ databases">
        <authorList>
            <person name="Jaros S."/>
            <person name="Januszkiewicz K."/>
            <person name="Wedrychowicz H."/>
        </authorList>
    </citation>
    <scope>NUCLEOTIDE SEQUENCE [LARGE SCALE GENOMIC DNA]</scope>
    <source>
        <strain evidence="8 9">DSM 45627</strain>
    </source>
</reference>
<dbReference type="PROSITE" id="PS00670">
    <property type="entry name" value="D_2_HYDROXYACID_DH_2"/>
    <property type="match status" value="1"/>
</dbReference>
<dbReference type="PROSITE" id="PS00671">
    <property type="entry name" value="D_2_HYDROXYACID_DH_3"/>
    <property type="match status" value="1"/>
</dbReference>
<keyword evidence="2" id="KW-0028">Amino-acid biosynthesis</keyword>
<dbReference type="Proteomes" id="UP000186132">
    <property type="component" value="Unassembled WGS sequence"/>
</dbReference>
<keyword evidence="9" id="KW-1185">Reference proteome</keyword>
<dbReference type="InterPro" id="IPR036291">
    <property type="entry name" value="NAD(P)-bd_dom_sf"/>
</dbReference>
<dbReference type="STRING" id="1206085.SAMN05443575_0579"/>
<protein>
    <submittedName>
        <fullName evidence="8">Lactate dehydrogenase</fullName>
    </submittedName>
</protein>
<evidence type="ECO:0000256" key="3">
    <source>
        <dbReference type="ARBA" id="ARBA00023002"/>
    </source>
</evidence>
<accession>A0A1M5DHE7</accession>
<proteinExistence type="inferred from homology"/>
<dbReference type="Pfam" id="PF00389">
    <property type="entry name" value="2-Hacid_dh"/>
    <property type="match status" value="1"/>
</dbReference>
<dbReference type="OrthoDB" id="4324715at2"/>
<dbReference type="SUPFAM" id="SSF51735">
    <property type="entry name" value="NAD(P)-binding Rossmann-fold domains"/>
    <property type="match status" value="1"/>
</dbReference>
<evidence type="ECO:0000256" key="5">
    <source>
        <dbReference type="RuleBase" id="RU003719"/>
    </source>
</evidence>
<evidence type="ECO:0000313" key="9">
    <source>
        <dbReference type="Proteomes" id="UP000186132"/>
    </source>
</evidence>
<dbReference type="PANTHER" id="PTHR42789:SF1">
    <property type="entry name" value="D-ISOMER SPECIFIC 2-HYDROXYACID DEHYDROGENASE FAMILY PROTEIN (AFU_ORTHOLOGUE AFUA_6G10090)"/>
    <property type="match status" value="1"/>
</dbReference>
<dbReference type="CDD" id="cd12169">
    <property type="entry name" value="PGDH_like_1"/>
    <property type="match status" value="1"/>
</dbReference>
<dbReference type="InterPro" id="IPR029752">
    <property type="entry name" value="D-isomer_DH_CS1"/>
</dbReference>
<dbReference type="AlphaFoldDB" id="A0A1M5DHE7"/>
<evidence type="ECO:0000256" key="1">
    <source>
        <dbReference type="ARBA" id="ARBA00005854"/>
    </source>
</evidence>
<feature type="domain" description="D-isomer specific 2-hydroxyacid dehydrogenase catalytic" evidence="6">
    <location>
        <begin position="16"/>
        <end position="314"/>
    </location>
</feature>
<evidence type="ECO:0000259" key="6">
    <source>
        <dbReference type="Pfam" id="PF00389"/>
    </source>
</evidence>
<evidence type="ECO:0000256" key="4">
    <source>
        <dbReference type="ARBA" id="ARBA00023027"/>
    </source>
</evidence>
<dbReference type="GO" id="GO:0008652">
    <property type="term" value="P:amino acid biosynthetic process"/>
    <property type="evidence" value="ECO:0007669"/>
    <property type="project" value="UniProtKB-KW"/>
</dbReference>
<evidence type="ECO:0000313" key="8">
    <source>
        <dbReference type="EMBL" id="SHF66390.1"/>
    </source>
</evidence>
<keyword evidence="4" id="KW-0520">NAD</keyword>
<feature type="domain" description="D-isomer specific 2-hydroxyacid dehydrogenase NAD-binding" evidence="7">
    <location>
        <begin position="112"/>
        <end position="285"/>
    </location>
</feature>
<dbReference type="GO" id="GO:0016616">
    <property type="term" value="F:oxidoreductase activity, acting on the CH-OH group of donors, NAD or NADP as acceptor"/>
    <property type="evidence" value="ECO:0007669"/>
    <property type="project" value="InterPro"/>
</dbReference>
<gene>
    <name evidence="8" type="ORF">SAMN05443575_0579</name>
</gene>
<evidence type="ECO:0000259" key="7">
    <source>
        <dbReference type="Pfam" id="PF02826"/>
    </source>
</evidence>
<dbReference type="InterPro" id="IPR050857">
    <property type="entry name" value="D-2-hydroxyacid_DH"/>
</dbReference>
<evidence type="ECO:0000256" key="2">
    <source>
        <dbReference type="ARBA" id="ARBA00022605"/>
    </source>
</evidence>
<dbReference type="EMBL" id="FQVU01000001">
    <property type="protein sequence ID" value="SHF66390.1"/>
    <property type="molecule type" value="Genomic_DNA"/>
</dbReference>
<organism evidence="8 9">
    <name type="scientific">Jatrophihabitans endophyticus</name>
    <dbReference type="NCBI Taxonomy" id="1206085"/>
    <lineage>
        <taxon>Bacteria</taxon>
        <taxon>Bacillati</taxon>
        <taxon>Actinomycetota</taxon>
        <taxon>Actinomycetes</taxon>
        <taxon>Jatrophihabitantales</taxon>
        <taxon>Jatrophihabitantaceae</taxon>
        <taxon>Jatrophihabitans</taxon>
    </lineage>
</organism>
<comment type="similarity">
    <text evidence="1 5">Belongs to the D-isomer specific 2-hydroxyacid dehydrogenase family.</text>
</comment>
<dbReference type="InterPro" id="IPR006140">
    <property type="entry name" value="D-isomer_DH_NAD-bd"/>
</dbReference>
<keyword evidence="3 5" id="KW-0560">Oxidoreductase</keyword>
<sequence>MATVVVLDDYQGVALDSADWTPITDRFDVRVETEHVADRDELVARLRDAQVVVAMRERTAFPADLLRALPELRLLVTTGMKNAAIDVPAARELGIEVCGTTGSGNAVAELTLGMMIALTRNFAAEDAGVRRGGWQHTIGPGLAGLTLGVVGLGRLGIPVSRLARAFAMDVVAWSPNLTAARAAEHDARAVSKRELFEQADVVTIHLPLSERSRGLVGAAEFSAMRPSSYLVNTSRGPIVDEAALLDALRSRRIAGAALDVYDVEPLPADHPLRTMPNTLLLPHLGYVTTDAYRTFFAQAVEDVVAWADGRPVRSLD</sequence>